<accession>A0AA38KXE4</accession>
<reference evidence="1 2" key="1">
    <citation type="journal article" date="2021" name="Nat. Plants">
        <title>The Taxus genome provides insights into paclitaxel biosynthesis.</title>
        <authorList>
            <person name="Xiong X."/>
            <person name="Gou J."/>
            <person name="Liao Q."/>
            <person name="Li Y."/>
            <person name="Zhou Q."/>
            <person name="Bi G."/>
            <person name="Li C."/>
            <person name="Du R."/>
            <person name="Wang X."/>
            <person name="Sun T."/>
            <person name="Guo L."/>
            <person name="Liang H."/>
            <person name="Lu P."/>
            <person name="Wu Y."/>
            <person name="Zhang Z."/>
            <person name="Ro D.K."/>
            <person name="Shang Y."/>
            <person name="Huang S."/>
            <person name="Yan J."/>
        </authorList>
    </citation>
    <scope>NUCLEOTIDE SEQUENCE [LARGE SCALE GENOMIC DNA]</scope>
    <source>
        <strain evidence="1">Ta-2019</strain>
    </source>
</reference>
<proteinExistence type="predicted"/>
<feature type="non-terminal residue" evidence="1">
    <location>
        <position position="1"/>
    </location>
</feature>
<comment type="caution">
    <text evidence="1">The sequence shown here is derived from an EMBL/GenBank/DDBJ whole genome shotgun (WGS) entry which is preliminary data.</text>
</comment>
<dbReference type="EMBL" id="JAHRHJ020000007">
    <property type="protein sequence ID" value="KAH9309651.1"/>
    <property type="molecule type" value="Genomic_DNA"/>
</dbReference>
<organism evidence="1 2">
    <name type="scientific">Taxus chinensis</name>
    <name type="common">Chinese yew</name>
    <name type="synonym">Taxus wallichiana var. chinensis</name>
    <dbReference type="NCBI Taxonomy" id="29808"/>
    <lineage>
        <taxon>Eukaryota</taxon>
        <taxon>Viridiplantae</taxon>
        <taxon>Streptophyta</taxon>
        <taxon>Embryophyta</taxon>
        <taxon>Tracheophyta</taxon>
        <taxon>Spermatophyta</taxon>
        <taxon>Pinopsida</taxon>
        <taxon>Pinidae</taxon>
        <taxon>Conifers II</taxon>
        <taxon>Cupressales</taxon>
        <taxon>Taxaceae</taxon>
        <taxon>Taxus</taxon>
    </lineage>
</organism>
<dbReference type="AlphaFoldDB" id="A0AA38KXE4"/>
<keyword evidence="2" id="KW-1185">Reference proteome</keyword>
<name>A0AA38KXE4_TAXCH</name>
<dbReference type="Proteomes" id="UP000824469">
    <property type="component" value="Unassembled WGS sequence"/>
</dbReference>
<sequence>MVFRLCGNLKWLRISSRIEALSNLLFVDDILLLGEPTVEEATKYKSIMEGYEVSSGQKAIPTYFMSLFEIPASTTKDITYIQRAFLWSGKEEKNNFFLVAWDK</sequence>
<evidence type="ECO:0000313" key="1">
    <source>
        <dbReference type="EMBL" id="KAH9309651.1"/>
    </source>
</evidence>
<gene>
    <name evidence="1" type="ORF">KI387_037562</name>
</gene>
<evidence type="ECO:0000313" key="2">
    <source>
        <dbReference type="Proteomes" id="UP000824469"/>
    </source>
</evidence>
<protein>
    <submittedName>
        <fullName evidence="1">Uncharacterized protein</fullName>
    </submittedName>
</protein>